<dbReference type="Pfam" id="PF23282">
    <property type="entry name" value="WHD_ROQ1"/>
    <property type="match status" value="1"/>
</dbReference>
<dbReference type="GO" id="GO:0007165">
    <property type="term" value="P:signal transduction"/>
    <property type="evidence" value="ECO:0007669"/>
    <property type="project" value="InterPro"/>
</dbReference>
<dbReference type="InterPro" id="IPR027417">
    <property type="entry name" value="P-loop_NTPase"/>
</dbReference>
<accession>A0A7N0UWQ8</accession>
<evidence type="ECO:0000256" key="1">
    <source>
        <dbReference type="ARBA" id="ARBA00022614"/>
    </source>
</evidence>
<keyword evidence="4" id="KW-0520">NAD</keyword>
<keyword evidence="1" id="KW-0433">Leucine-rich repeat</keyword>
<feature type="domain" description="TIR" evidence="5">
    <location>
        <begin position="12"/>
        <end position="179"/>
    </location>
</feature>
<dbReference type="Pfam" id="PF00931">
    <property type="entry name" value="NB-ARC"/>
    <property type="match status" value="1"/>
</dbReference>
<dbReference type="InterPro" id="IPR002182">
    <property type="entry name" value="NB-ARC"/>
</dbReference>
<dbReference type="EnsemblPlants" id="Kaladp0091s0092.1.v1.1">
    <property type="protein sequence ID" value="Kaladp0091s0092.1.v1.1"/>
    <property type="gene ID" value="Kaladp0091s0092.v1.1"/>
</dbReference>
<dbReference type="Proteomes" id="UP000594263">
    <property type="component" value="Unplaced"/>
</dbReference>
<dbReference type="SUPFAM" id="SSF52200">
    <property type="entry name" value="Toll/Interleukin receptor TIR domain"/>
    <property type="match status" value="1"/>
</dbReference>
<dbReference type="Gene3D" id="1.10.8.430">
    <property type="entry name" value="Helical domain of apoptotic protease-activating factors"/>
    <property type="match status" value="1"/>
</dbReference>
<dbReference type="Gene3D" id="3.80.10.10">
    <property type="entry name" value="Ribonuclease Inhibitor"/>
    <property type="match status" value="2"/>
</dbReference>
<evidence type="ECO:0000313" key="6">
    <source>
        <dbReference type="EnsemblPlants" id="Kaladp0091s0092.1.v1.1"/>
    </source>
</evidence>
<dbReference type="InterPro" id="IPR036390">
    <property type="entry name" value="WH_DNA-bd_sf"/>
</dbReference>
<reference evidence="6" key="1">
    <citation type="submission" date="2021-01" db="UniProtKB">
        <authorList>
            <consortium name="EnsemblPlants"/>
        </authorList>
    </citation>
    <scope>IDENTIFICATION</scope>
</reference>
<dbReference type="InterPro" id="IPR044974">
    <property type="entry name" value="Disease_R_plants"/>
</dbReference>
<dbReference type="PANTHER" id="PTHR11017">
    <property type="entry name" value="LEUCINE-RICH REPEAT-CONTAINING PROTEIN"/>
    <property type="match status" value="1"/>
</dbReference>
<dbReference type="PRINTS" id="PR00364">
    <property type="entry name" value="DISEASERSIST"/>
</dbReference>
<name>A0A7N0UWQ8_KALFE</name>
<dbReference type="SUPFAM" id="SSF52540">
    <property type="entry name" value="P-loop containing nucleoside triphosphate hydrolases"/>
    <property type="match status" value="1"/>
</dbReference>
<dbReference type="InterPro" id="IPR032675">
    <property type="entry name" value="LRR_dom_sf"/>
</dbReference>
<protein>
    <recommendedName>
        <fullName evidence="5">TIR domain-containing protein</fullName>
    </recommendedName>
</protein>
<dbReference type="GO" id="GO:0006952">
    <property type="term" value="P:defense response"/>
    <property type="evidence" value="ECO:0007669"/>
    <property type="project" value="UniProtKB-KW"/>
</dbReference>
<evidence type="ECO:0000256" key="4">
    <source>
        <dbReference type="ARBA" id="ARBA00023027"/>
    </source>
</evidence>
<dbReference type="AlphaFoldDB" id="A0A7N0UWQ8"/>
<dbReference type="SMART" id="SM00255">
    <property type="entry name" value="TIR"/>
    <property type="match status" value="1"/>
</dbReference>
<sequence length="1188" mass="134878">MASGSSQNSEGLVHDVFLSFRGEDVRKSFIDHLRSGLKREGITAIFYDDTGLERGDEIQSKLYEAIDRSKMAIVTFSPRYAESRWCLDELVRIMERRSLGLMVVLPVFYNVDPTHVRHQTGPYEKAFSEHEAAEIDRVNKWRQVLASAADMAGFGLQNQANGYETKFIELIVNEAVRKLDPRLLDVPKYMVGRESYLIREISKWLQNGSSKVEVGIIYGSGGLGKTTTAKIVYNGNCRRFKSRSFLSNIRTAYGKDSDFIRLQTQLIRNITGNEDIKIDSVFEGRQKIKNVIGTQEILVILDDVDEVEQFHAMFDCPDWFISGSKIVITTRNKHLLINDASIVRFEARLLDQENSVELFSYHAFGQAYPPKNYMKISMLLTEYCDGLPLALEILASSLRSIRIEMWELQYARLQENLDNKVFNVLSWSFDALQDTVKDIFLHIAFYMVGRKKEYALKILDGCGLHGKIGLEDLIGKCLVSVGTLDEYHDILSMHHLVQQVGYEVVRRNSPTELGYRSRILGQKDAYQVLRKKMEKSAVKGLHLNIPDPHGDDISSNEMYVGNSARRMRTTHSHLTNPSHQVLQYLKPIKTNAFTKMENLDLLLLENVKLDGGFEDFPKEIKWLLWKGCPLNEIPLDFELDELVVLDMQKSCLVHAWNGLKYMGALKILNLSHSHQLVSTPDFSSAGMLEWISCEDCIRLVEIHESVGKLENLTQLNLEGCIDLVTLPESIRNLEKLTIVRVKGCRNLRNLPINTACSIKCLNLEGCPDLFMGSSQVESTTSDLEKSSSVQQYPVSCPPPAFRFNVFVPSSLKILSLANCGICRDDVMEMISCARSLWRLDLSGNPIRVLSSTTRGPCLRLEMLVLNDCHKLESVSNILWVCRVQVKHCDSLTRITYHRHIGAMKKKQRPDLTEAGGCGKLVEMEYEVWADMVIEKVSEMDEDRARYLGYPNLSTVGHAGAGRGFYGKGAYQAGIYCVCIRGSDFSMLAKWFPTASLSRAKFFKHYKVPSCHGNERPVRALNIGFLVINYSIGLAIKNISRMWKWNYRLPRGTSPAVSNKGIWLTHWCVSEHRQIAPGDVLEIYVDGCRCMGVRVMYEDGKGDELEEEKFPFRGWPKISTVTTSEEENILQSVNQRRGEEKNDNSAAVGADVAAWYNHNFCSTDLSLYEFCGDSTLRKYDVNNLYANTF</sequence>
<evidence type="ECO:0000259" key="5">
    <source>
        <dbReference type="PROSITE" id="PS50104"/>
    </source>
</evidence>
<dbReference type="InterPro" id="IPR000157">
    <property type="entry name" value="TIR_dom"/>
</dbReference>
<dbReference type="Gene3D" id="3.40.50.300">
    <property type="entry name" value="P-loop containing nucleotide triphosphate hydrolases"/>
    <property type="match status" value="1"/>
</dbReference>
<keyword evidence="3" id="KW-0611">Plant defense</keyword>
<dbReference type="Pfam" id="PF01582">
    <property type="entry name" value="TIR"/>
    <property type="match status" value="1"/>
</dbReference>
<dbReference type="OMA" id="NENDVIW"/>
<dbReference type="SUPFAM" id="SSF46785">
    <property type="entry name" value="Winged helix' DNA-binding domain"/>
    <property type="match status" value="1"/>
</dbReference>
<dbReference type="SUPFAM" id="SSF52058">
    <property type="entry name" value="L domain-like"/>
    <property type="match status" value="1"/>
</dbReference>
<dbReference type="PANTHER" id="PTHR11017:SF305">
    <property type="entry name" value="TMV RESISTANCE PROTEIN N-LIKE"/>
    <property type="match status" value="1"/>
</dbReference>
<dbReference type="GO" id="GO:0043531">
    <property type="term" value="F:ADP binding"/>
    <property type="evidence" value="ECO:0007669"/>
    <property type="project" value="InterPro"/>
</dbReference>
<dbReference type="InterPro" id="IPR035897">
    <property type="entry name" value="Toll_tir_struct_dom_sf"/>
</dbReference>
<evidence type="ECO:0000256" key="3">
    <source>
        <dbReference type="ARBA" id="ARBA00022821"/>
    </source>
</evidence>
<dbReference type="FunFam" id="3.40.50.10140:FF:000007">
    <property type="entry name" value="Disease resistance protein (TIR-NBS-LRR class)"/>
    <property type="match status" value="1"/>
</dbReference>
<keyword evidence="7" id="KW-1185">Reference proteome</keyword>
<dbReference type="Gramene" id="Kaladp0091s0092.1.v1.1">
    <property type="protein sequence ID" value="Kaladp0091s0092.1.v1.1"/>
    <property type="gene ID" value="Kaladp0091s0092.v1.1"/>
</dbReference>
<proteinExistence type="predicted"/>
<dbReference type="InterPro" id="IPR042197">
    <property type="entry name" value="Apaf_helical"/>
</dbReference>
<organism evidence="6 7">
    <name type="scientific">Kalanchoe fedtschenkoi</name>
    <name type="common">Lavender scallops</name>
    <name type="synonym">South American air plant</name>
    <dbReference type="NCBI Taxonomy" id="63787"/>
    <lineage>
        <taxon>Eukaryota</taxon>
        <taxon>Viridiplantae</taxon>
        <taxon>Streptophyta</taxon>
        <taxon>Embryophyta</taxon>
        <taxon>Tracheophyta</taxon>
        <taxon>Spermatophyta</taxon>
        <taxon>Magnoliopsida</taxon>
        <taxon>eudicotyledons</taxon>
        <taxon>Gunneridae</taxon>
        <taxon>Pentapetalae</taxon>
        <taxon>Saxifragales</taxon>
        <taxon>Crassulaceae</taxon>
        <taxon>Kalanchoe</taxon>
    </lineage>
</organism>
<dbReference type="Gene3D" id="3.40.50.10140">
    <property type="entry name" value="Toll/interleukin-1 receptor homology (TIR) domain"/>
    <property type="match status" value="1"/>
</dbReference>
<dbReference type="InterPro" id="IPR058192">
    <property type="entry name" value="WHD_ROQ1-like"/>
</dbReference>
<keyword evidence="2" id="KW-0677">Repeat</keyword>
<dbReference type="PROSITE" id="PS50104">
    <property type="entry name" value="TIR"/>
    <property type="match status" value="1"/>
</dbReference>
<evidence type="ECO:0000313" key="7">
    <source>
        <dbReference type="Proteomes" id="UP000594263"/>
    </source>
</evidence>
<evidence type="ECO:0000256" key="2">
    <source>
        <dbReference type="ARBA" id="ARBA00022737"/>
    </source>
</evidence>